<reference evidence="3" key="1">
    <citation type="submission" date="2017-02" db="UniProtKB">
        <authorList>
            <consortium name="WormBaseParasite"/>
        </authorList>
    </citation>
    <scope>IDENTIFICATION</scope>
</reference>
<evidence type="ECO:0000313" key="2">
    <source>
        <dbReference type="Proteomes" id="UP000046392"/>
    </source>
</evidence>
<dbReference type="SUPFAM" id="SSF54695">
    <property type="entry name" value="POZ domain"/>
    <property type="match status" value="1"/>
</dbReference>
<accession>A0A0N5BQ02</accession>
<dbReference type="AlphaFoldDB" id="A0A0N5BQ02"/>
<organism evidence="2 3">
    <name type="scientific">Strongyloides papillosus</name>
    <name type="common">Intestinal threadworm</name>
    <dbReference type="NCBI Taxonomy" id="174720"/>
    <lineage>
        <taxon>Eukaryota</taxon>
        <taxon>Metazoa</taxon>
        <taxon>Ecdysozoa</taxon>
        <taxon>Nematoda</taxon>
        <taxon>Chromadorea</taxon>
        <taxon>Rhabditida</taxon>
        <taxon>Tylenchina</taxon>
        <taxon>Panagrolaimomorpha</taxon>
        <taxon>Strongyloidoidea</taxon>
        <taxon>Strongyloididae</taxon>
        <taxon>Strongyloides</taxon>
    </lineage>
</organism>
<name>A0A0N5BQ02_STREA</name>
<dbReference type="Pfam" id="PF00651">
    <property type="entry name" value="BTB"/>
    <property type="match status" value="1"/>
</dbReference>
<dbReference type="CDD" id="cd18186">
    <property type="entry name" value="BTB_POZ_ZBTB_KLHL-like"/>
    <property type="match status" value="1"/>
</dbReference>
<feature type="domain" description="BTB" evidence="1">
    <location>
        <begin position="8"/>
        <end position="76"/>
    </location>
</feature>
<dbReference type="STRING" id="174720.A0A0N5BQ02"/>
<dbReference type="SMART" id="SM00225">
    <property type="entry name" value="BTB"/>
    <property type="match status" value="1"/>
</dbReference>
<dbReference type="PANTHER" id="PTHR24413">
    <property type="entry name" value="SPECKLE-TYPE POZ PROTEIN"/>
    <property type="match status" value="1"/>
</dbReference>
<proteinExistence type="predicted"/>
<dbReference type="Gene3D" id="3.30.710.10">
    <property type="entry name" value="Potassium Channel Kv1.1, Chain A"/>
    <property type="match status" value="1"/>
</dbReference>
<dbReference type="InterPro" id="IPR000210">
    <property type="entry name" value="BTB/POZ_dom"/>
</dbReference>
<dbReference type="InterPro" id="IPR011333">
    <property type="entry name" value="SKP1/BTB/POZ_sf"/>
</dbReference>
<sequence>MYERGDLSDYKIICEDREFLVHKFILASQSPVFMDIFKSSSGKKEIEDVIKIVDSKQEFVEKMIEYIYCGNLGKDLSVDESIGLLHLAHKYDIESLKLLCERELVDKLNNENVHMLAEISEKYQALNLKKVLFEEYVFNILIICYMSNFFTDLRIFFSQNKVSLTPKIKETFDFISRIPKYCYFGFTFACLGSEC</sequence>
<evidence type="ECO:0000259" key="1">
    <source>
        <dbReference type="PROSITE" id="PS50097"/>
    </source>
</evidence>
<dbReference type="Proteomes" id="UP000046392">
    <property type="component" value="Unplaced"/>
</dbReference>
<dbReference type="WBParaSite" id="SPAL_0000797700.1">
    <property type="protein sequence ID" value="SPAL_0000797700.1"/>
    <property type="gene ID" value="SPAL_0000797700"/>
</dbReference>
<dbReference type="PROSITE" id="PS50097">
    <property type="entry name" value="BTB"/>
    <property type="match status" value="1"/>
</dbReference>
<keyword evidence="2" id="KW-1185">Reference proteome</keyword>
<evidence type="ECO:0000313" key="3">
    <source>
        <dbReference type="WBParaSite" id="SPAL_0000797700.1"/>
    </source>
</evidence>
<protein>
    <submittedName>
        <fullName evidence="3">BTB domain-containing protein</fullName>
    </submittedName>
</protein>